<name>A0A1H8LKI4_9BACI</name>
<dbReference type="InterPro" id="IPR012336">
    <property type="entry name" value="Thioredoxin-like_fold"/>
</dbReference>
<proteinExistence type="predicted"/>
<gene>
    <name evidence="2" type="ORF">SAMN04488134_103241</name>
</gene>
<dbReference type="SUPFAM" id="SSF52833">
    <property type="entry name" value="Thioredoxin-like"/>
    <property type="match status" value="1"/>
</dbReference>
<dbReference type="OrthoDB" id="117402at2"/>
<keyword evidence="3" id="KW-1185">Reference proteome</keyword>
<evidence type="ECO:0000313" key="2">
    <source>
        <dbReference type="EMBL" id="SEO05660.1"/>
    </source>
</evidence>
<evidence type="ECO:0000259" key="1">
    <source>
        <dbReference type="Pfam" id="PF13462"/>
    </source>
</evidence>
<sequence length="170" mass="19279">MDISRIKPEFVDGELGIKLGREQAPTKLIEFLNLRCPYCRQWFDESNGLLQPLTENGSLLRVIKLFNKNKESLQSGNLMHRYVPSASEQAYQVIEKLFNSQTDWGNLSLTEVSNFAEDELGLKQVENAGMLERIGTEAQAANIETVPTIMVGEHIFDQHISNKQLKQIIS</sequence>
<dbReference type="STRING" id="872970.SAMN04488134_103241"/>
<dbReference type="RefSeq" id="WP_091496136.1">
    <property type="nucleotide sequence ID" value="NZ_FODJ01000003.1"/>
</dbReference>
<dbReference type="EMBL" id="FODJ01000003">
    <property type="protein sequence ID" value="SEO05660.1"/>
    <property type="molecule type" value="Genomic_DNA"/>
</dbReference>
<dbReference type="Pfam" id="PF13462">
    <property type="entry name" value="Thioredoxin_4"/>
    <property type="match status" value="1"/>
</dbReference>
<dbReference type="Gene3D" id="1.10.1200.90">
    <property type="entry name" value="DsbA-like domain"/>
    <property type="match status" value="1"/>
</dbReference>
<accession>A0A1H8LKI4</accession>
<dbReference type="Proteomes" id="UP000199300">
    <property type="component" value="Unassembled WGS sequence"/>
</dbReference>
<protein>
    <submittedName>
        <fullName evidence="2">Thioredoxin</fullName>
    </submittedName>
</protein>
<reference evidence="2 3" key="1">
    <citation type="submission" date="2016-10" db="EMBL/GenBank/DDBJ databases">
        <authorList>
            <person name="de Groot N.N."/>
        </authorList>
    </citation>
    <scope>NUCLEOTIDE SEQUENCE [LARGE SCALE GENOMIC DNA]</scope>
    <source>
        <strain evidence="2 3">CGMCC 1.10434</strain>
    </source>
</reference>
<dbReference type="AlphaFoldDB" id="A0A1H8LKI4"/>
<evidence type="ECO:0000313" key="3">
    <source>
        <dbReference type="Proteomes" id="UP000199300"/>
    </source>
</evidence>
<dbReference type="InterPro" id="IPR036249">
    <property type="entry name" value="Thioredoxin-like_sf"/>
</dbReference>
<dbReference type="Gene3D" id="3.40.30.10">
    <property type="entry name" value="Glutaredoxin"/>
    <property type="match status" value="1"/>
</dbReference>
<feature type="domain" description="Thioredoxin-like fold" evidence="1">
    <location>
        <begin position="17"/>
        <end position="169"/>
    </location>
</feature>
<organism evidence="2 3">
    <name type="scientific">Amphibacillus marinus</name>
    <dbReference type="NCBI Taxonomy" id="872970"/>
    <lineage>
        <taxon>Bacteria</taxon>
        <taxon>Bacillati</taxon>
        <taxon>Bacillota</taxon>
        <taxon>Bacilli</taxon>
        <taxon>Bacillales</taxon>
        <taxon>Bacillaceae</taxon>
        <taxon>Amphibacillus</taxon>
    </lineage>
</organism>